<dbReference type="InterPro" id="IPR000700">
    <property type="entry name" value="PAS-assoc_C"/>
</dbReference>
<evidence type="ECO:0000256" key="1">
    <source>
        <dbReference type="ARBA" id="ARBA00000085"/>
    </source>
</evidence>
<dbReference type="CDD" id="cd00130">
    <property type="entry name" value="PAS"/>
    <property type="match status" value="2"/>
</dbReference>
<dbReference type="AlphaFoldDB" id="A0A2N6K7Q6"/>
<dbReference type="Gene3D" id="3.30.450.40">
    <property type="match status" value="1"/>
</dbReference>
<feature type="domain" description="PAC" evidence="9">
    <location>
        <begin position="835"/>
        <end position="887"/>
    </location>
</feature>
<dbReference type="InterPro" id="IPR035965">
    <property type="entry name" value="PAS-like_dom_sf"/>
</dbReference>
<dbReference type="SMART" id="SM00091">
    <property type="entry name" value="PAS"/>
    <property type="match status" value="3"/>
</dbReference>
<dbReference type="PANTHER" id="PTHR43547">
    <property type="entry name" value="TWO-COMPONENT HISTIDINE KINASE"/>
    <property type="match status" value="1"/>
</dbReference>
<dbReference type="SMART" id="SM00388">
    <property type="entry name" value="HisKA"/>
    <property type="match status" value="1"/>
</dbReference>
<dbReference type="RefSeq" id="WP_308410445.1">
    <property type="nucleotide sequence ID" value="NZ_CAWNVR010000733.1"/>
</dbReference>
<dbReference type="PANTHER" id="PTHR43547:SF2">
    <property type="entry name" value="HYBRID SIGNAL TRANSDUCTION HISTIDINE KINASE C"/>
    <property type="match status" value="1"/>
</dbReference>
<proteinExistence type="predicted"/>
<dbReference type="GO" id="GO:0006355">
    <property type="term" value="P:regulation of DNA-templated transcription"/>
    <property type="evidence" value="ECO:0007669"/>
    <property type="project" value="InterPro"/>
</dbReference>
<dbReference type="InterPro" id="IPR003661">
    <property type="entry name" value="HisK_dim/P_dom"/>
</dbReference>
<dbReference type="EMBL" id="NRQW01000071">
    <property type="protein sequence ID" value="PLZ93421.1"/>
    <property type="molecule type" value="Genomic_DNA"/>
</dbReference>
<dbReference type="PROSITE" id="PS50113">
    <property type="entry name" value="PAC"/>
    <property type="match status" value="2"/>
</dbReference>
<dbReference type="Pfam" id="PF00989">
    <property type="entry name" value="PAS"/>
    <property type="match status" value="1"/>
</dbReference>
<dbReference type="InterPro" id="IPR003018">
    <property type="entry name" value="GAF"/>
</dbReference>
<dbReference type="Gene3D" id="3.30.450.20">
    <property type="entry name" value="PAS domain"/>
    <property type="match status" value="4"/>
</dbReference>
<dbReference type="SUPFAM" id="SSF47384">
    <property type="entry name" value="Homodimeric domain of signal transducing histidine kinase"/>
    <property type="match status" value="1"/>
</dbReference>
<dbReference type="SUPFAM" id="SSF55781">
    <property type="entry name" value="GAF domain-like"/>
    <property type="match status" value="1"/>
</dbReference>
<dbReference type="FunFam" id="1.10.287.130:FF:000045">
    <property type="entry name" value="Two-component system sensor histidine kinase/response regulator"/>
    <property type="match status" value="1"/>
</dbReference>
<dbReference type="Gene3D" id="1.10.287.130">
    <property type="match status" value="1"/>
</dbReference>
<dbReference type="Pfam" id="PF00512">
    <property type="entry name" value="HisKA"/>
    <property type="match status" value="1"/>
</dbReference>
<evidence type="ECO:0000313" key="10">
    <source>
        <dbReference type="EMBL" id="PLZ93421.1"/>
    </source>
</evidence>
<evidence type="ECO:0000256" key="5">
    <source>
        <dbReference type="ARBA" id="ARBA00022777"/>
    </source>
</evidence>
<keyword evidence="7" id="KW-0175">Coiled coil</keyword>
<dbReference type="InterPro" id="IPR011006">
    <property type="entry name" value="CheY-like_superfamily"/>
</dbReference>
<gene>
    <name evidence="10" type="ORF">CEN44_03345</name>
</gene>
<dbReference type="InterPro" id="IPR001610">
    <property type="entry name" value="PAC"/>
</dbReference>
<dbReference type="CDD" id="cd00082">
    <property type="entry name" value="HisKA"/>
    <property type="match status" value="1"/>
</dbReference>
<dbReference type="NCBIfam" id="TIGR00229">
    <property type="entry name" value="sensory_box"/>
    <property type="match status" value="2"/>
</dbReference>
<dbReference type="SUPFAM" id="SSF55785">
    <property type="entry name" value="PYP-like sensor domain (PAS domain)"/>
    <property type="match status" value="4"/>
</dbReference>
<evidence type="ECO:0000256" key="6">
    <source>
        <dbReference type="ARBA" id="ARBA00023012"/>
    </source>
</evidence>
<dbReference type="InterPro" id="IPR013767">
    <property type="entry name" value="PAS_fold"/>
</dbReference>
<sequence>MSAAQPGAISEEIFAGDSEMAQLMRSHDWSKTPLGPVEHWSQSLKIAANICLNSRFPMVIWWGEELTLLYNDAWRPILGNKHPQALGKPGQEVWSEIWDIVGTQLRSVLTTGKATWSDDQLLLVYRYGYTEEAYFTYSYSPIFLETGEVGGAFTAVAETTQRVVGERRLATLRNLAAQTGQSKTVEQACQKAIQTLCENSSDIPLALLYLLNSEATQATLQTQTPAQIQPVIAPAELHLTQPSDPLTQALACVVKSNELFVLENLTQYWGDFPVGPSHLPLQQVIALPIRASTQDSMVGVLVLGANPYRALDEDQMQFLEMTTGHIANAIASARAYEEERKRAEALAELDRAKTTFFSNVSHEFRTPLTLMLSPLEELLANEGVIPPEQHQQIELIHRNSLRLLKLVNTLLDFSRIEAGRVQAVYEPTDLAAYTAELASVFRSAIEGLEAGADDYLTKPFSARELLARVEANLKLAQLRRETAQKEQALRLEAESAKQTVETILSSISDGFYTLDRHWRYTYVNDRYCEMARMEREALLGKSIWDLFADAVDTDIYFQFQRAMSEQAPLQFEYLYVTWNRWYEHRVYPSPNGLTVFIAEITDRKQTEAEIQQLNQQLTHRLNELETLFDLLPVGVAISQDPECRIIRVNSYLSELIRLPVDANASQCAPPEERPVYRIYRDDQEIATADLPMQYAAFHNTVVRDEVVDIVHPDGTVIKLLCYASPLLDEQGNVRGVIGGFADITQRIQKEVALREQRTLLETILRQAADGIIVCDATGKLTFVNKEARRLAQQDPDGTTLDLNLLDWGTAYDTDGNLIPLESYAISKALRGEVSNGFETRMVRRDGSYYDILVSAAPLWNEKQEIIGAVNTFIDISDRKRTEQALRRSEERFRISQELSLDAFTILDSVRDQSGRIIDFVWTVSAIALTAYAGEYDQQKALKAGFQQHIPKPVEPEVLVSAIATLVNQK</sequence>
<accession>A0A2N6K7Q6</accession>
<comment type="catalytic activity">
    <reaction evidence="1">
        <text>ATP + protein L-histidine = ADP + protein N-phospho-L-histidine.</text>
        <dbReference type="EC" id="2.7.13.3"/>
    </reaction>
</comment>
<dbReference type="Pfam" id="PF13426">
    <property type="entry name" value="PAS_9"/>
    <property type="match status" value="1"/>
</dbReference>
<organism evidence="10 11">
    <name type="scientific">Fischerella muscicola CCMEE 5323</name>
    <dbReference type="NCBI Taxonomy" id="2019572"/>
    <lineage>
        <taxon>Bacteria</taxon>
        <taxon>Bacillati</taxon>
        <taxon>Cyanobacteriota</taxon>
        <taxon>Cyanophyceae</taxon>
        <taxon>Nostocales</taxon>
        <taxon>Hapalosiphonaceae</taxon>
        <taxon>Fischerella</taxon>
    </lineage>
</organism>
<keyword evidence="5" id="KW-0418">Kinase</keyword>
<reference evidence="10 11" key="1">
    <citation type="submission" date="2017-08" db="EMBL/GenBank/DDBJ databases">
        <title>Genomes of Fischerella (Mastigocladus) sp. strains.</title>
        <authorList>
            <person name="Miller S.R."/>
        </authorList>
    </citation>
    <scope>NUCLEOTIDE SEQUENCE [LARGE SCALE GENOMIC DNA]</scope>
    <source>
        <strain evidence="10 11">CCMEE 5323</strain>
    </source>
</reference>
<evidence type="ECO:0000256" key="7">
    <source>
        <dbReference type="SAM" id="Coils"/>
    </source>
</evidence>
<protein>
    <recommendedName>
        <fullName evidence="2">histidine kinase</fullName>
        <ecNumber evidence="2">2.7.13.3</ecNumber>
    </recommendedName>
</protein>
<comment type="caution">
    <text evidence="10">The sequence shown here is derived from an EMBL/GenBank/DDBJ whole genome shotgun (WGS) entry which is preliminary data.</text>
</comment>
<evidence type="ECO:0000256" key="3">
    <source>
        <dbReference type="ARBA" id="ARBA00022553"/>
    </source>
</evidence>
<dbReference type="SUPFAM" id="SSF52172">
    <property type="entry name" value="CheY-like"/>
    <property type="match status" value="2"/>
</dbReference>
<evidence type="ECO:0000256" key="4">
    <source>
        <dbReference type="ARBA" id="ARBA00022679"/>
    </source>
</evidence>
<dbReference type="Pfam" id="PF08448">
    <property type="entry name" value="PAS_4"/>
    <property type="match status" value="2"/>
</dbReference>
<dbReference type="EC" id="2.7.13.3" evidence="2"/>
<feature type="domain" description="PAC" evidence="9">
    <location>
        <begin position="703"/>
        <end position="755"/>
    </location>
</feature>
<dbReference type="InterPro" id="IPR000014">
    <property type="entry name" value="PAS"/>
</dbReference>
<keyword evidence="6" id="KW-0902">Two-component regulatory system</keyword>
<dbReference type="Gene3D" id="6.10.250.690">
    <property type="match status" value="1"/>
</dbReference>
<dbReference type="SMART" id="SM00065">
    <property type="entry name" value="GAF"/>
    <property type="match status" value="1"/>
</dbReference>
<evidence type="ECO:0000313" key="11">
    <source>
        <dbReference type="Proteomes" id="UP000235036"/>
    </source>
</evidence>
<dbReference type="GO" id="GO:0000155">
    <property type="term" value="F:phosphorelay sensor kinase activity"/>
    <property type="evidence" value="ECO:0007669"/>
    <property type="project" value="InterPro"/>
</dbReference>
<dbReference type="Proteomes" id="UP000235036">
    <property type="component" value="Unassembled WGS sequence"/>
</dbReference>
<dbReference type="SMART" id="SM00086">
    <property type="entry name" value="PAC"/>
    <property type="match status" value="2"/>
</dbReference>
<feature type="coiled-coil region" evidence="7">
    <location>
        <begin position="326"/>
        <end position="353"/>
    </location>
</feature>
<keyword evidence="3" id="KW-0597">Phosphoprotein</keyword>
<dbReference type="Gene3D" id="3.40.50.2300">
    <property type="match status" value="1"/>
</dbReference>
<dbReference type="InterPro" id="IPR036097">
    <property type="entry name" value="HisK_dim/P_sf"/>
</dbReference>
<keyword evidence="11" id="KW-1185">Reference proteome</keyword>
<dbReference type="PROSITE" id="PS50112">
    <property type="entry name" value="PAS"/>
    <property type="match status" value="1"/>
</dbReference>
<evidence type="ECO:0000259" key="9">
    <source>
        <dbReference type="PROSITE" id="PS50113"/>
    </source>
</evidence>
<keyword evidence="4" id="KW-0808">Transferase</keyword>
<evidence type="ECO:0000259" key="8">
    <source>
        <dbReference type="PROSITE" id="PS50112"/>
    </source>
</evidence>
<dbReference type="Pfam" id="PF13185">
    <property type="entry name" value="GAF_2"/>
    <property type="match status" value="1"/>
</dbReference>
<dbReference type="InterPro" id="IPR029016">
    <property type="entry name" value="GAF-like_dom_sf"/>
</dbReference>
<evidence type="ECO:0000256" key="2">
    <source>
        <dbReference type="ARBA" id="ARBA00012438"/>
    </source>
</evidence>
<dbReference type="InterPro" id="IPR013656">
    <property type="entry name" value="PAS_4"/>
</dbReference>
<feature type="domain" description="PAS" evidence="8">
    <location>
        <begin position="496"/>
        <end position="566"/>
    </location>
</feature>
<name>A0A2N6K7Q6_FISMU</name>